<dbReference type="CDD" id="cd03859">
    <property type="entry name" value="M14_CPT"/>
    <property type="match status" value="1"/>
</dbReference>
<dbReference type="GO" id="GO:0008270">
    <property type="term" value="F:zinc ion binding"/>
    <property type="evidence" value="ECO:0007669"/>
    <property type="project" value="InterPro"/>
</dbReference>
<evidence type="ECO:0000256" key="6">
    <source>
        <dbReference type="ARBA" id="ARBA00022833"/>
    </source>
</evidence>
<dbReference type="STRING" id="477690.SAMN05216474_1791"/>
<feature type="chain" id="PRO_5014951870" evidence="9">
    <location>
        <begin position="19"/>
        <end position="775"/>
    </location>
</feature>
<evidence type="ECO:0000256" key="2">
    <source>
        <dbReference type="ARBA" id="ARBA00005988"/>
    </source>
</evidence>
<keyword evidence="6" id="KW-0862">Zinc</keyword>
<evidence type="ECO:0000313" key="11">
    <source>
        <dbReference type="EMBL" id="SFT68462.1"/>
    </source>
</evidence>
<dbReference type="InterPro" id="IPR026444">
    <property type="entry name" value="Secre_tail"/>
</dbReference>
<evidence type="ECO:0000256" key="3">
    <source>
        <dbReference type="ARBA" id="ARBA00022670"/>
    </source>
</evidence>
<name>A0A1I7A0N8_9FLAO</name>
<keyword evidence="12" id="KW-1185">Reference proteome</keyword>
<dbReference type="InterPro" id="IPR033810">
    <property type="entry name" value="Carboxypeptidase_T"/>
</dbReference>
<dbReference type="Proteomes" id="UP000236454">
    <property type="component" value="Unassembled WGS sequence"/>
</dbReference>
<dbReference type="PANTHER" id="PTHR11705:SF143">
    <property type="entry name" value="SLL0236 PROTEIN"/>
    <property type="match status" value="1"/>
</dbReference>
<proteinExistence type="inferred from homology"/>
<dbReference type="GO" id="GO:0006508">
    <property type="term" value="P:proteolysis"/>
    <property type="evidence" value="ECO:0007669"/>
    <property type="project" value="UniProtKB-KW"/>
</dbReference>
<evidence type="ECO:0000256" key="5">
    <source>
        <dbReference type="ARBA" id="ARBA00022801"/>
    </source>
</evidence>
<dbReference type="SUPFAM" id="SSF53187">
    <property type="entry name" value="Zn-dependent exopeptidases"/>
    <property type="match status" value="1"/>
</dbReference>
<dbReference type="Pfam" id="PF00246">
    <property type="entry name" value="Peptidase_M14"/>
    <property type="match status" value="1"/>
</dbReference>
<dbReference type="GO" id="GO:0004181">
    <property type="term" value="F:metallocarboxypeptidase activity"/>
    <property type="evidence" value="ECO:0007669"/>
    <property type="project" value="InterPro"/>
</dbReference>
<dbReference type="PRINTS" id="PR00765">
    <property type="entry name" value="CRBOXYPTASEA"/>
</dbReference>
<evidence type="ECO:0000259" key="10">
    <source>
        <dbReference type="PROSITE" id="PS52035"/>
    </source>
</evidence>
<reference evidence="11 12" key="1">
    <citation type="submission" date="2016-10" db="EMBL/GenBank/DDBJ databases">
        <authorList>
            <person name="de Groot N.N."/>
        </authorList>
    </citation>
    <scope>NUCLEOTIDE SEQUENCE [LARGE SCALE GENOMIC DNA]</scope>
    <source>
        <strain evidence="11 12">CGMCC 1.7005</strain>
    </source>
</reference>
<keyword evidence="7" id="KW-0482">Metalloprotease</keyword>
<evidence type="ECO:0000256" key="9">
    <source>
        <dbReference type="SAM" id="SignalP"/>
    </source>
</evidence>
<dbReference type="PROSITE" id="PS52035">
    <property type="entry name" value="PEPTIDASE_M14"/>
    <property type="match status" value="1"/>
</dbReference>
<dbReference type="EMBL" id="FPAS01000002">
    <property type="protein sequence ID" value="SFT68462.1"/>
    <property type="molecule type" value="Genomic_DNA"/>
</dbReference>
<keyword evidence="5" id="KW-0378">Hydrolase</keyword>
<evidence type="ECO:0000313" key="12">
    <source>
        <dbReference type="Proteomes" id="UP000236454"/>
    </source>
</evidence>
<dbReference type="Gene3D" id="3.40.630.10">
    <property type="entry name" value="Zn peptidases"/>
    <property type="match status" value="1"/>
</dbReference>
<dbReference type="NCBIfam" id="TIGR04183">
    <property type="entry name" value="Por_Secre_tail"/>
    <property type="match status" value="1"/>
</dbReference>
<evidence type="ECO:0000256" key="7">
    <source>
        <dbReference type="ARBA" id="ARBA00023049"/>
    </source>
</evidence>
<sequence>MRLLLLVCLSFLCFFSIAQEYSRVKIWSTTDQLQELNALGLALDDVQYKKNTFIIGDFSTQQISAVQNAGFQVDILIEDVVEYYVQNSTSPLVKNTGCALSVLDTLTNPTNFHNGTYAGYYTYNEFLTELDEMYAAYPNLISQKAAIAASPVDTTLEGRPLYLVKISDNPNLDEAEPEVLYTSIHHAREPGSLIQNIYFMWYLLENYGSDPAVTYLLDNTELYFIPMINPDGYVYNETTNPFGGGMHRKNRRNVGTFNKGVDLNRNYSYQWGTTGVDLSNQNSDVYPGTGAFSENETQIVKWFIENHNILFASNAHTHGDLLLYPVGATVAELAVDHDYFHNYTHHMAEFNGYQAMKSSGLYPASGDSDDYMYKDHGVYAITPEIGNGFWPPVSAIEGMCKEMLHPNLTTGLLTHKYGTIEDQTPLFISATTGDFSYEFQRLGLENGAIDVTIHPIQGIQSVGNGNSHDIAFNTPEQGTISYQLDANLQLGDLIVYEYHLDFGGYVKKIRKQKFYGVQNTVFQDNISSIQNSNWLGIWGATQEAFVSANYSMTDSPNDNYSDNVFNELVLNDTIDLTDVELASVSFFAKWDIEKAYDYVQFQVSTDFGLTWLGQCGLYTVPGADNGSIQPIGLPLYDGTQSEWVEEYIDLSDYFGQQIMLRFILRSDNFTTGDGFYFDDFRVNVNYTNSVNNPVKDFLQIYPNPTAENLTVKLGATLEDASFNIYSLEGKLLQVVEVNPQDLQQELKVADLAKGMYILKLVQSEKELIQRKFVKL</sequence>
<dbReference type="RefSeq" id="WP_090248508.1">
    <property type="nucleotide sequence ID" value="NZ_FPAS01000002.1"/>
</dbReference>
<comment type="cofactor">
    <cofactor evidence="1">
        <name>Zn(2+)</name>
        <dbReference type="ChEBI" id="CHEBI:29105"/>
    </cofactor>
</comment>
<dbReference type="OrthoDB" id="1652165at2"/>
<dbReference type="AlphaFoldDB" id="A0A1I7A0N8"/>
<protein>
    <submittedName>
        <fullName evidence="11">Por secretion system C-terminal sorting domain-containing protein</fullName>
    </submittedName>
</protein>
<dbReference type="Pfam" id="PF20773">
    <property type="entry name" value="InhA-like_MAM"/>
    <property type="match status" value="1"/>
</dbReference>
<gene>
    <name evidence="11" type="ORF">SAMN05216474_1791</name>
</gene>
<feature type="signal peptide" evidence="9">
    <location>
        <begin position="1"/>
        <end position="18"/>
    </location>
</feature>
<dbReference type="SMART" id="SM00631">
    <property type="entry name" value="Zn_pept"/>
    <property type="match status" value="1"/>
</dbReference>
<evidence type="ECO:0000256" key="1">
    <source>
        <dbReference type="ARBA" id="ARBA00001947"/>
    </source>
</evidence>
<feature type="domain" description="Peptidase M14" evidence="10">
    <location>
        <begin position="119"/>
        <end position="414"/>
    </location>
</feature>
<dbReference type="PANTHER" id="PTHR11705">
    <property type="entry name" value="PROTEASE FAMILY M14 CARBOXYPEPTIDASE A,B"/>
    <property type="match status" value="1"/>
</dbReference>
<keyword evidence="4 9" id="KW-0732">Signal</keyword>
<keyword evidence="3" id="KW-0645">Protease</keyword>
<organism evidence="11 12">
    <name type="scientific">Lishizhenia tianjinensis</name>
    <dbReference type="NCBI Taxonomy" id="477690"/>
    <lineage>
        <taxon>Bacteria</taxon>
        <taxon>Pseudomonadati</taxon>
        <taxon>Bacteroidota</taxon>
        <taxon>Flavobacteriia</taxon>
        <taxon>Flavobacteriales</taxon>
        <taxon>Crocinitomicaceae</taxon>
        <taxon>Lishizhenia</taxon>
    </lineage>
</organism>
<comment type="similarity">
    <text evidence="2 8">Belongs to the peptidase M14 family.</text>
</comment>
<accession>A0A1I7A0N8</accession>
<evidence type="ECO:0000256" key="4">
    <source>
        <dbReference type="ARBA" id="ARBA00022729"/>
    </source>
</evidence>
<dbReference type="InterPro" id="IPR000834">
    <property type="entry name" value="Peptidase_M14"/>
</dbReference>
<dbReference type="Pfam" id="PF18962">
    <property type="entry name" value="Por_Secre_tail"/>
    <property type="match status" value="1"/>
</dbReference>
<feature type="active site" description="Proton donor/acceptor" evidence="8">
    <location>
        <position position="384"/>
    </location>
</feature>
<dbReference type="GO" id="GO:0005615">
    <property type="term" value="C:extracellular space"/>
    <property type="evidence" value="ECO:0007669"/>
    <property type="project" value="TreeGrafter"/>
</dbReference>
<evidence type="ECO:0000256" key="8">
    <source>
        <dbReference type="PROSITE-ProRule" id="PRU01379"/>
    </source>
</evidence>